<protein>
    <submittedName>
        <fullName evidence="2">Uncharacterized protein</fullName>
    </submittedName>
</protein>
<evidence type="ECO:0000313" key="3">
    <source>
        <dbReference type="Proteomes" id="UP001177670"/>
    </source>
</evidence>
<evidence type="ECO:0000256" key="1">
    <source>
        <dbReference type="SAM" id="MobiDB-lite"/>
    </source>
</evidence>
<evidence type="ECO:0000313" key="2">
    <source>
        <dbReference type="EMBL" id="KAK1133709.1"/>
    </source>
</evidence>
<proteinExistence type="predicted"/>
<name>A0AA40G9S0_9HYME</name>
<comment type="caution">
    <text evidence="2">The sequence shown here is derived from an EMBL/GenBank/DDBJ whole genome shotgun (WGS) entry which is preliminary data.</text>
</comment>
<sequence length="205" mass="23267">MEQTTKFSKSQNLPNPKIPSNHIKIGKPKSENRNRKKLTKQTVKVFPLNLVEILLSRAAWCPTENRVPLICRKDLKKIPSRNASRDRKRNLVVERKTQRASVCRQPSRSRSSSRRNPAEQSPECRVFGGRERALARIAWTACGNDECGRKRRSRGEEAAAVHGVTDLSPPITVQSVMFDAAVVFYAATSKRCVPSRRPTRHHPLH</sequence>
<feature type="compositionally biased region" description="Basic and acidic residues" evidence="1">
    <location>
        <begin position="81"/>
        <end position="97"/>
    </location>
</feature>
<reference evidence="2" key="1">
    <citation type="submission" date="2021-10" db="EMBL/GenBank/DDBJ databases">
        <title>Melipona bicolor Genome sequencing and assembly.</title>
        <authorList>
            <person name="Araujo N.S."/>
            <person name="Arias M.C."/>
        </authorList>
    </citation>
    <scope>NUCLEOTIDE SEQUENCE</scope>
    <source>
        <strain evidence="2">USP_2M_L1-L4_2017</strain>
        <tissue evidence="2">Whole body</tissue>
    </source>
</reference>
<feature type="region of interest" description="Disordered" evidence="1">
    <location>
        <begin position="1"/>
        <end position="38"/>
    </location>
</feature>
<dbReference type="AlphaFoldDB" id="A0AA40G9S0"/>
<accession>A0AA40G9S0</accession>
<gene>
    <name evidence="2" type="ORF">K0M31_011503</name>
</gene>
<feature type="compositionally biased region" description="Polar residues" evidence="1">
    <location>
        <begin position="1"/>
        <end position="14"/>
    </location>
</feature>
<keyword evidence="3" id="KW-1185">Reference proteome</keyword>
<dbReference type="EMBL" id="JAHYIQ010000003">
    <property type="protein sequence ID" value="KAK1133709.1"/>
    <property type="molecule type" value="Genomic_DNA"/>
</dbReference>
<organism evidence="2 3">
    <name type="scientific">Melipona bicolor</name>
    <dbReference type="NCBI Taxonomy" id="60889"/>
    <lineage>
        <taxon>Eukaryota</taxon>
        <taxon>Metazoa</taxon>
        <taxon>Ecdysozoa</taxon>
        <taxon>Arthropoda</taxon>
        <taxon>Hexapoda</taxon>
        <taxon>Insecta</taxon>
        <taxon>Pterygota</taxon>
        <taxon>Neoptera</taxon>
        <taxon>Endopterygota</taxon>
        <taxon>Hymenoptera</taxon>
        <taxon>Apocrita</taxon>
        <taxon>Aculeata</taxon>
        <taxon>Apoidea</taxon>
        <taxon>Anthophila</taxon>
        <taxon>Apidae</taxon>
        <taxon>Melipona</taxon>
    </lineage>
</organism>
<feature type="region of interest" description="Disordered" evidence="1">
    <location>
        <begin position="81"/>
        <end position="124"/>
    </location>
</feature>
<dbReference type="Proteomes" id="UP001177670">
    <property type="component" value="Unassembled WGS sequence"/>
</dbReference>